<comment type="pathway">
    <text evidence="8">Glycolipid biosynthesis; lipid IV(A) biosynthesis; lipid IV(A) from (3R)-3-hydroxytetradecanoyl-[acyl-carrier-protein] and UDP-N-acetyl-alpha-D-glucosamine: step 1/6.</text>
</comment>
<accession>A0ABR5SGE7</accession>
<evidence type="ECO:0000256" key="4">
    <source>
        <dbReference type="ARBA" id="ARBA00022679"/>
    </source>
</evidence>
<dbReference type="Pfam" id="PF00132">
    <property type="entry name" value="Hexapep"/>
    <property type="match status" value="2"/>
</dbReference>
<dbReference type="Proteomes" id="UP000060487">
    <property type="component" value="Unassembled WGS sequence"/>
</dbReference>
<organism evidence="10 11">
    <name type="scientific">Candidatus Magnetominusculus xianensis</name>
    <dbReference type="NCBI Taxonomy" id="1748249"/>
    <lineage>
        <taxon>Bacteria</taxon>
        <taxon>Pseudomonadati</taxon>
        <taxon>Nitrospirota</taxon>
        <taxon>Nitrospiria</taxon>
        <taxon>Nitrospirales</taxon>
        <taxon>Nitrospiraceae</taxon>
        <taxon>Candidatus Magnetominusculus</taxon>
    </lineage>
</organism>
<dbReference type="PANTHER" id="PTHR43480:SF1">
    <property type="entry name" value="ACYL-[ACYL-CARRIER-PROTEIN]--UDP-N-ACETYLGLUCOSAMINE O-ACYLTRANSFERASE, MITOCHONDRIAL-RELATED"/>
    <property type="match status" value="1"/>
</dbReference>
<evidence type="ECO:0000259" key="9">
    <source>
        <dbReference type="Pfam" id="PF13720"/>
    </source>
</evidence>
<gene>
    <name evidence="8 10" type="primary">lpxA</name>
    <name evidence="10" type="ORF">ASN18_1219</name>
</gene>
<dbReference type="PROSITE" id="PS00101">
    <property type="entry name" value="HEXAPEP_TRANSFERASES"/>
    <property type="match status" value="1"/>
</dbReference>
<evidence type="ECO:0000256" key="8">
    <source>
        <dbReference type="HAMAP-Rule" id="MF_00387"/>
    </source>
</evidence>
<evidence type="ECO:0000256" key="5">
    <source>
        <dbReference type="ARBA" id="ARBA00022737"/>
    </source>
</evidence>
<dbReference type="RefSeq" id="WP_085051861.1">
    <property type="nucleotide sequence ID" value="NZ_LNQR01000038.1"/>
</dbReference>
<comment type="subunit">
    <text evidence="8">Homotrimer.</text>
</comment>
<dbReference type="InterPro" id="IPR010137">
    <property type="entry name" value="Lipid_A_LpxA"/>
</dbReference>
<feature type="domain" description="UDP N-acetylglucosamine O-acyltransferase C-terminal" evidence="9">
    <location>
        <begin position="175"/>
        <end position="256"/>
    </location>
</feature>
<keyword evidence="2 8" id="KW-0444">Lipid biosynthesis</keyword>
<dbReference type="InterPro" id="IPR001451">
    <property type="entry name" value="Hexapep"/>
</dbReference>
<proteinExistence type="inferred from homology"/>
<reference evidence="10 11" key="1">
    <citation type="submission" date="2015-11" db="EMBL/GenBank/DDBJ databases">
        <authorList>
            <person name="Lin W."/>
        </authorList>
    </citation>
    <scope>NUCLEOTIDE SEQUENCE [LARGE SCALE GENOMIC DNA]</scope>
    <source>
        <strain evidence="10 11">HCH-1</strain>
    </source>
</reference>
<evidence type="ECO:0000256" key="6">
    <source>
        <dbReference type="ARBA" id="ARBA00023098"/>
    </source>
</evidence>
<dbReference type="GO" id="GO:0008780">
    <property type="term" value="F:acyl-[acyl-carrier-protein]-UDP-N-acetylglucosamine O-acyltransferase activity"/>
    <property type="evidence" value="ECO:0007669"/>
    <property type="project" value="UniProtKB-EC"/>
</dbReference>
<dbReference type="EMBL" id="LNQR01000038">
    <property type="protein sequence ID" value="KWT89589.1"/>
    <property type="molecule type" value="Genomic_DNA"/>
</dbReference>
<evidence type="ECO:0000256" key="1">
    <source>
        <dbReference type="ARBA" id="ARBA00022490"/>
    </source>
</evidence>
<comment type="function">
    <text evidence="8">Involved in the biosynthesis of lipid A, a phosphorylated glycolipid that anchors the lipopolysaccharide to the outer membrane of the cell.</text>
</comment>
<dbReference type="PIRSF" id="PIRSF000456">
    <property type="entry name" value="UDP-GlcNAc_acltr"/>
    <property type="match status" value="1"/>
</dbReference>
<name>A0ABR5SGE7_9BACT</name>
<keyword evidence="11" id="KW-1185">Reference proteome</keyword>
<dbReference type="CDD" id="cd03351">
    <property type="entry name" value="LbH_UDP-GlcNAc_AT"/>
    <property type="match status" value="1"/>
</dbReference>
<keyword evidence="7 8" id="KW-0012">Acyltransferase</keyword>
<dbReference type="InterPro" id="IPR011004">
    <property type="entry name" value="Trimer_LpxA-like_sf"/>
</dbReference>
<evidence type="ECO:0000256" key="3">
    <source>
        <dbReference type="ARBA" id="ARBA00022556"/>
    </source>
</evidence>
<comment type="subcellular location">
    <subcellularLocation>
        <location evidence="8">Cytoplasm</location>
    </subcellularLocation>
</comment>
<dbReference type="Gene3D" id="2.160.10.10">
    <property type="entry name" value="Hexapeptide repeat proteins"/>
    <property type="match status" value="1"/>
</dbReference>
<evidence type="ECO:0000256" key="7">
    <source>
        <dbReference type="ARBA" id="ARBA00023315"/>
    </source>
</evidence>
<comment type="catalytic activity">
    <reaction evidence="8">
        <text>a (3R)-hydroxyacyl-[ACP] + UDP-N-acetyl-alpha-D-glucosamine = a UDP-3-O-[(3R)-3-hydroxyacyl]-N-acetyl-alpha-D-glucosamine + holo-[ACP]</text>
        <dbReference type="Rhea" id="RHEA:67812"/>
        <dbReference type="Rhea" id="RHEA-COMP:9685"/>
        <dbReference type="Rhea" id="RHEA-COMP:9945"/>
        <dbReference type="ChEBI" id="CHEBI:57705"/>
        <dbReference type="ChEBI" id="CHEBI:64479"/>
        <dbReference type="ChEBI" id="CHEBI:78827"/>
        <dbReference type="ChEBI" id="CHEBI:173225"/>
        <dbReference type="EC" id="2.3.1.129"/>
    </reaction>
</comment>
<dbReference type="EC" id="2.3.1.129" evidence="8"/>
<keyword evidence="6 8" id="KW-0443">Lipid metabolism</keyword>
<evidence type="ECO:0000256" key="2">
    <source>
        <dbReference type="ARBA" id="ARBA00022516"/>
    </source>
</evidence>
<dbReference type="NCBIfam" id="TIGR01852">
    <property type="entry name" value="lipid_A_lpxA"/>
    <property type="match status" value="1"/>
</dbReference>
<dbReference type="InterPro" id="IPR018357">
    <property type="entry name" value="Hexapep_transf_CS"/>
</dbReference>
<comment type="similarity">
    <text evidence="8">Belongs to the transferase hexapeptide repeat family. LpxA subfamily.</text>
</comment>
<keyword evidence="3 8" id="KW-0441">Lipid A biosynthesis</keyword>
<evidence type="ECO:0000313" key="11">
    <source>
        <dbReference type="Proteomes" id="UP000060487"/>
    </source>
</evidence>
<comment type="caution">
    <text evidence="10">The sequence shown here is derived from an EMBL/GenBank/DDBJ whole genome shotgun (WGS) entry which is preliminary data.</text>
</comment>
<dbReference type="Gene3D" id="1.20.1180.10">
    <property type="entry name" value="Udp N-acetylglucosamine O-acyltransferase, C-terminal domain"/>
    <property type="match status" value="1"/>
</dbReference>
<protein>
    <recommendedName>
        <fullName evidence="8">Acyl-[acyl-carrier-protein]--UDP-N-acetylglucosamine O-acyltransferase</fullName>
        <shortName evidence="8">UDP-N-acetylglucosamine acyltransferase</shortName>
        <ecNumber evidence="8">2.3.1.129</ecNumber>
    </recommendedName>
</protein>
<dbReference type="InterPro" id="IPR029098">
    <property type="entry name" value="Acetyltransf_C"/>
</dbReference>
<keyword evidence="1 8" id="KW-0963">Cytoplasm</keyword>
<keyword evidence="4 8" id="KW-0808">Transferase</keyword>
<sequence>MQIHPTAIIGADTKIDDEAVIGPFCIIGDGVKIAKGTRLISNIVIDENTEIGADCVIHPFAGLGFPPQDLKYDGRKTGVKIGSNTIIREYSTIHRASVGGDGLTEIGDNCFIMAYVHIAHDCKVGNHVVMANAATLAGHVEVEDHAVIGGIVAVHQFTRIGAYSMVGGFSGIGQDVPPFTIASGARAKLYGLNSIGLKRKGFTDDQIQNLKKAYKILFRDKHTLKEAIKQVEHELDMTDEIKKLIEFISNNKRGICRKT</sequence>
<dbReference type="NCBIfam" id="NF003657">
    <property type="entry name" value="PRK05289.1"/>
    <property type="match status" value="1"/>
</dbReference>
<dbReference type="PANTHER" id="PTHR43480">
    <property type="entry name" value="ACYL-[ACYL-CARRIER-PROTEIN]--UDP-N-ACETYLGLUCOSAMINE O-ACYLTRANSFERASE"/>
    <property type="match status" value="1"/>
</dbReference>
<dbReference type="SUPFAM" id="SSF51161">
    <property type="entry name" value="Trimeric LpxA-like enzymes"/>
    <property type="match status" value="1"/>
</dbReference>
<dbReference type="Pfam" id="PF13720">
    <property type="entry name" value="Acetyltransf_11"/>
    <property type="match status" value="1"/>
</dbReference>
<dbReference type="HAMAP" id="MF_00387">
    <property type="entry name" value="LpxA"/>
    <property type="match status" value="1"/>
</dbReference>
<evidence type="ECO:0000313" key="10">
    <source>
        <dbReference type="EMBL" id="KWT89589.1"/>
    </source>
</evidence>
<keyword evidence="5 8" id="KW-0677">Repeat</keyword>
<dbReference type="InterPro" id="IPR037157">
    <property type="entry name" value="Acetyltransf_C_sf"/>
</dbReference>